<evidence type="ECO:0000313" key="3">
    <source>
        <dbReference type="Proteomes" id="UP000246991"/>
    </source>
</evidence>
<protein>
    <submittedName>
        <fullName evidence="2">Uncharacterized protein</fullName>
    </submittedName>
</protein>
<name>A0A317SRB5_9PEZI</name>
<comment type="caution">
    <text evidence="2">The sequence shown here is derived from an EMBL/GenBank/DDBJ whole genome shotgun (WGS) entry which is preliminary data.</text>
</comment>
<dbReference type="Proteomes" id="UP000246991">
    <property type="component" value="Unassembled WGS sequence"/>
</dbReference>
<sequence length="54" mass="6028">MTPQKALDCGMIRAHSTSTILVLYRIYRYCTRTILISTRELPAVSISTVALTPT</sequence>
<evidence type="ECO:0000313" key="2">
    <source>
        <dbReference type="EMBL" id="PWW77025.1"/>
    </source>
</evidence>
<proteinExistence type="predicted"/>
<accession>A0A317SRB5</accession>
<organism evidence="2 3">
    <name type="scientific">Tuber magnatum</name>
    <name type="common">white Piedmont truffle</name>
    <dbReference type="NCBI Taxonomy" id="42249"/>
    <lineage>
        <taxon>Eukaryota</taxon>
        <taxon>Fungi</taxon>
        <taxon>Dikarya</taxon>
        <taxon>Ascomycota</taxon>
        <taxon>Pezizomycotina</taxon>
        <taxon>Pezizomycetes</taxon>
        <taxon>Pezizales</taxon>
        <taxon>Tuberaceae</taxon>
        <taxon>Tuber</taxon>
    </lineage>
</organism>
<keyword evidence="3" id="KW-1185">Reference proteome</keyword>
<gene>
    <name evidence="1" type="ORF">C7212DRAFT_318274</name>
    <name evidence="2" type="ORF">C7212DRAFT_318275</name>
</gene>
<reference evidence="2 3" key="1">
    <citation type="submission" date="2018-03" db="EMBL/GenBank/DDBJ databases">
        <title>Genomes of Pezizomycetes fungi and the evolution of truffles.</title>
        <authorList>
            <person name="Murat C."/>
            <person name="Payen T."/>
            <person name="Noel B."/>
            <person name="Kuo A."/>
            <person name="Martin F.M."/>
        </authorList>
    </citation>
    <scope>NUCLEOTIDE SEQUENCE [LARGE SCALE GENOMIC DNA]</scope>
    <source>
        <strain evidence="2">091103-1</strain>
    </source>
</reference>
<dbReference type="EMBL" id="PYWC01000028">
    <property type="protein sequence ID" value="PWW77025.1"/>
    <property type="molecule type" value="Genomic_DNA"/>
</dbReference>
<evidence type="ECO:0000313" key="1">
    <source>
        <dbReference type="EMBL" id="PWW77024.1"/>
    </source>
</evidence>
<dbReference type="EMBL" id="PYWC01000028">
    <property type="protein sequence ID" value="PWW77024.1"/>
    <property type="molecule type" value="Genomic_DNA"/>
</dbReference>
<dbReference type="AlphaFoldDB" id="A0A317SRB5"/>